<dbReference type="AlphaFoldDB" id="A0A3T0KNX7"/>
<name>A0A3T0KNX7_9BACI</name>
<dbReference type="EMBL" id="CP026095">
    <property type="protein sequence ID" value="AZV41948.1"/>
    <property type="molecule type" value="Genomic_DNA"/>
</dbReference>
<proteinExistence type="predicted"/>
<reference evidence="1 2" key="1">
    <citation type="submission" date="2018-01" db="EMBL/GenBank/DDBJ databases">
        <title>Bacillus asahii Genome sequencing and assembly.</title>
        <authorList>
            <person name="Jiang H."/>
            <person name="Feng Y."/>
            <person name="Zhao F."/>
            <person name="Lin X."/>
        </authorList>
    </citation>
    <scope>NUCLEOTIDE SEQUENCE [LARGE SCALE GENOMIC DNA]</scope>
    <source>
        <strain evidence="1 2">OM18</strain>
    </source>
</reference>
<dbReference type="KEGG" id="pasa:BAOM_1338"/>
<evidence type="ECO:0000313" key="1">
    <source>
        <dbReference type="EMBL" id="AZV41948.1"/>
    </source>
</evidence>
<sequence>MIFLWERCYVLFQGNIEMNSRVFLFWGKWESLDLGIFLFWGK</sequence>
<organism evidence="1 2">
    <name type="scientific">Peribacillus asahii</name>
    <dbReference type="NCBI Taxonomy" id="228899"/>
    <lineage>
        <taxon>Bacteria</taxon>
        <taxon>Bacillati</taxon>
        <taxon>Bacillota</taxon>
        <taxon>Bacilli</taxon>
        <taxon>Bacillales</taxon>
        <taxon>Bacillaceae</taxon>
        <taxon>Peribacillus</taxon>
    </lineage>
</organism>
<accession>A0A3T0KNX7</accession>
<evidence type="ECO:0000313" key="2">
    <source>
        <dbReference type="Proteomes" id="UP000283095"/>
    </source>
</evidence>
<protein>
    <submittedName>
        <fullName evidence="1">Uncharacterized protein</fullName>
    </submittedName>
</protein>
<dbReference type="Proteomes" id="UP000283095">
    <property type="component" value="Chromosome"/>
</dbReference>
<gene>
    <name evidence="1" type="ORF">BAOM_1338</name>
</gene>